<dbReference type="AlphaFoldDB" id="X1RRD7"/>
<sequence length="146" mass="16662">MSEDEGDFDKFVEKLQQEIIDEEIKAFNKYVVDLFHNPKNWGIPSNFTDSHSYKGPCNDTMEFFLTIKDGTIEKANFYTDGCGATVATGSQTTLLIEGKPIEFAESLKPEDIDRELHGLPDDHKHCLELTVRTLKSLIEKYKNNKV</sequence>
<reference evidence="2" key="1">
    <citation type="journal article" date="2014" name="Front. Microbiol.">
        <title>High frequency of phylogenetically diverse reductive dehalogenase-homologous genes in deep subseafloor sedimentary metagenomes.</title>
        <authorList>
            <person name="Kawai M."/>
            <person name="Futagami T."/>
            <person name="Toyoda A."/>
            <person name="Takaki Y."/>
            <person name="Nishi S."/>
            <person name="Hori S."/>
            <person name="Arai W."/>
            <person name="Tsubouchi T."/>
            <person name="Morono Y."/>
            <person name="Uchiyama I."/>
            <person name="Ito T."/>
            <person name="Fujiyama A."/>
            <person name="Inagaki F."/>
            <person name="Takami H."/>
        </authorList>
    </citation>
    <scope>NUCLEOTIDE SEQUENCE</scope>
    <source>
        <strain evidence="2">Expedition CK06-06</strain>
    </source>
</reference>
<dbReference type="GO" id="GO:0005506">
    <property type="term" value="F:iron ion binding"/>
    <property type="evidence" value="ECO:0007669"/>
    <property type="project" value="InterPro"/>
</dbReference>
<name>X1RRD7_9ZZZZ</name>
<dbReference type="GO" id="GO:0051536">
    <property type="term" value="F:iron-sulfur cluster binding"/>
    <property type="evidence" value="ECO:0007669"/>
    <property type="project" value="InterPro"/>
</dbReference>
<dbReference type="GO" id="GO:0016226">
    <property type="term" value="P:iron-sulfur cluster assembly"/>
    <property type="evidence" value="ECO:0007669"/>
    <property type="project" value="InterPro"/>
</dbReference>
<dbReference type="SUPFAM" id="SSF82649">
    <property type="entry name" value="SufE/NifU"/>
    <property type="match status" value="1"/>
</dbReference>
<evidence type="ECO:0000313" key="2">
    <source>
        <dbReference type="EMBL" id="GAI65770.1"/>
    </source>
</evidence>
<dbReference type="PANTHER" id="PTHR10093">
    <property type="entry name" value="IRON-SULFUR CLUSTER ASSEMBLY ENZYME NIFU HOMOLOG"/>
    <property type="match status" value="1"/>
</dbReference>
<dbReference type="Pfam" id="PF01592">
    <property type="entry name" value="NifU_N"/>
    <property type="match status" value="1"/>
</dbReference>
<evidence type="ECO:0000259" key="1">
    <source>
        <dbReference type="Pfam" id="PF01592"/>
    </source>
</evidence>
<proteinExistence type="predicted"/>
<organism evidence="2">
    <name type="scientific">marine sediment metagenome</name>
    <dbReference type="NCBI Taxonomy" id="412755"/>
    <lineage>
        <taxon>unclassified sequences</taxon>
        <taxon>metagenomes</taxon>
        <taxon>ecological metagenomes</taxon>
    </lineage>
</organism>
<gene>
    <name evidence="2" type="ORF">S12H4_02246</name>
</gene>
<dbReference type="Gene3D" id="3.90.1010.10">
    <property type="match status" value="1"/>
</dbReference>
<dbReference type="InterPro" id="IPR002871">
    <property type="entry name" value="NIF_FeS_clus_asmbl_NifU_N"/>
</dbReference>
<comment type="caution">
    <text evidence="2">The sequence shown here is derived from an EMBL/GenBank/DDBJ whole genome shotgun (WGS) entry which is preliminary data.</text>
</comment>
<feature type="domain" description="NIF system FeS cluster assembly NifU N-terminal" evidence="1">
    <location>
        <begin position="28"/>
        <end position="144"/>
    </location>
</feature>
<accession>X1RRD7</accession>
<dbReference type="EMBL" id="BARW01000531">
    <property type="protein sequence ID" value="GAI65770.1"/>
    <property type="molecule type" value="Genomic_DNA"/>
</dbReference>
<protein>
    <recommendedName>
        <fullName evidence="1">NIF system FeS cluster assembly NifU N-terminal domain-containing protein</fullName>
    </recommendedName>
</protein>